<dbReference type="GeneTree" id="ENSGT01150000286943"/>
<sequence>MISAHCNLHLPSSSDSPASASQVPGIAGVCHHAKLIFVFLVEMRFHHVGQAGLEFLSSSDLPPLASQSAGITGMRQCAQLLHFLLRRAVFQLLKVVSSESIQVSSVWAEPLPHLQKATLPKVT</sequence>
<reference evidence="1" key="3">
    <citation type="submission" date="2025-09" db="UniProtKB">
        <authorList>
            <consortium name="Ensembl"/>
        </authorList>
    </citation>
    <scope>IDENTIFICATION</scope>
</reference>
<dbReference type="Proteomes" id="UP000233100">
    <property type="component" value="Chromosome 11"/>
</dbReference>
<keyword evidence="2" id="KW-1185">Reference proteome</keyword>
<protein>
    <submittedName>
        <fullName evidence="1">Uncharacterized protein</fullName>
    </submittedName>
</protein>
<reference evidence="1" key="2">
    <citation type="submission" date="2025-08" db="UniProtKB">
        <authorList>
            <consortium name="Ensembl"/>
        </authorList>
    </citation>
    <scope>IDENTIFICATION</scope>
</reference>
<accession>A0A7N9D1H0</accession>
<name>A0A7N9D1H0_MACFA</name>
<proteinExistence type="predicted"/>
<dbReference type="PANTHER" id="PTHR12138:SF135">
    <property type="entry name" value="SAM DOMAIN-CONTAINING PROTEIN"/>
    <property type="match status" value="1"/>
</dbReference>
<evidence type="ECO:0000313" key="1">
    <source>
        <dbReference type="Ensembl" id="ENSMFAP00000058945.1"/>
    </source>
</evidence>
<dbReference type="PRINTS" id="PR02045">
    <property type="entry name" value="F138DOMAIN"/>
</dbReference>
<evidence type="ECO:0000313" key="2">
    <source>
        <dbReference type="Proteomes" id="UP000233100"/>
    </source>
</evidence>
<reference evidence="1 2" key="1">
    <citation type="submission" date="2013-03" db="EMBL/GenBank/DDBJ databases">
        <authorList>
            <person name="Warren W."/>
            <person name="Wilson R.K."/>
        </authorList>
    </citation>
    <scope>NUCLEOTIDE SEQUENCE</scope>
</reference>
<dbReference type="PANTHER" id="PTHR12138">
    <property type="entry name" value="PRIMATE-EXPANDED PROTEIN FAMILY"/>
    <property type="match status" value="1"/>
</dbReference>
<dbReference type="Ensembl" id="ENSMFAT00000101245.1">
    <property type="protein sequence ID" value="ENSMFAP00000058945.1"/>
    <property type="gene ID" value="ENSMFAG00000059007.1"/>
</dbReference>
<organism evidence="1 2">
    <name type="scientific">Macaca fascicularis</name>
    <name type="common">Crab-eating macaque</name>
    <name type="synonym">Cynomolgus monkey</name>
    <dbReference type="NCBI Taxonomy" id="9541"/>
    <lineage>
        <taxon>Eukaryota</taxon>
        <taxon>Metazoa</taxon>
        <taxon>Chordata</taxon>
        <taxon>Craniata</taxon>
        <taxon>Vertebrata</taxon>
        <taxon>Euteleostomi</taxon>
        <taxon>Mammalia</taxon>
        <taxon>Eutheria</taxon>
        <taxon>Euarchontoglires</taxon>
        <taxon>Primates</taxon>
        <taxon>Haplorrhini</taxon>
        <taxon>Catarrhini</taxon>
        <taxon>Cercopithecidae</taxon>
        <taxon>Cercopithecinae</taxon>
        <taxon>Macaca</taxon>
    </lineage>
</organism>
<dbReference type="AlphaFoldDB" id="A0A7N9D1H0"/>